<feature type="compositionally biased region" description="Polar residues" evidence="5">
    <location>
        <begin position="11"/>
        <end position="33"/>
    </location>
</feature>
<dbReference type="OrthoDB" id="3253553at2759"/>
<proteinExistence type="predicted"/>
<keyword evidence="9" id="KW-1185">Reference proteome</keyword>
<dbReference type="AlphaFoldDB" id="A0A4P9Y001"/>
<keyword evidence="2 6" id="KW-0812">Transmembrane</keyword>
<accession>A0A4P9Y001</accession>
<protein>
    <recommendedName>
        <fullName evidence="7">MARVEL domain-containing protein</fullName>
    </recommendedName>
</protein>
<feature type="transmembrane region" description="Helical" evidence="6">
    <location>
        <begin position="152"/>
        <end position="169"/>
    </location>
</feature>
<name>A0A4P9Y001_9FUNG</name>
<comment type="subcellular location">
    <subcellularLocation>
        <location evidence="1">Membrane</location>
        <topology evidence="1">Multi-pass membrane protein</topology>
    </subcellularLocation>
</comment>
<dbReference type="Proteomes" id="UP000267251">
    <property type="component" value="Unassembled WGS sequence"/>
</dbReference>
<evidence type="ECO:0000259" key="7">
    <source>
        <dbReference type="Pfam" id="PF01284"/>
    </source>
</evidence>
<reference evidence="9" key="1">
    <citation type="journal article" date="2018" name="Nat. Microbiol.">
        <title>Leveraging single-cell genomics to expand the fungal tree of life.</title>
        <authorList>
            <person name="Ahrendt S.R."/>
            <person name="Quandt C.A."/>
            <person name="Ciobanu D."/>
            <person name="Clum A."/>
            <person name="Salamov A."/>
            <person name="Andreopoulos B."/>
            <person name="Cheng J.F."/>
            <person name="Woyke T."/>
            <person name="Pelin A."/>
            <person name="Henrissat B."/>
            <person name="Reynolds N.K."/>
            <person name="Benny G.L."/>
            <person name="Smith M.E."/>
            <person name="James T.Y."/>
            <person name="Grigoriev I.V."/>
        </authorList>
    </citation>
    <scope>NUCLEOTIDE SEQUENCE [LARGE SCALE GENOMIC DNA]</scope>
</reference>
<feature type="transmembrane region" description="Helical" evidence="6">
    <location>
        <begin position="223"/>
        <end position="245"/>
    </location>
</feature>
<evidence type="ECO:0000256" key="3">
    <source>
        <dbReference type="ARBA" id="ARBA00022989"/>
    </source>
</evidence>
<evidence type="ECO:0000256" key="1">
    <source>
        <dbReference type="ARBA" id="ARBA00004141"/>
    </source>
</evidence>
<keyword evidence="3 6" id="KW-1133">Transmembrane helix</keyword>
<dbReference type="Pfam" id="PF01284">
    <property type="entry name" value="MARVEL"/>
    <property type="match status" value="1"/>
</dbReference>
<evidence type="ECO:0000256" key="5">
    <source>
        <dbReference type="SAM" id="MobiDB-lite"/>
    </source>
</evidence>
<evidence type="ECO:0000313" key="9">
    <source>
        <dbReference type="Proteomes" id="UP000267251"/>
    </source>
</evidence>
<evidence type="ECO:0000313" key="8">
    <source>
        <dbReference type="EMBL" id="RKP12096.1"/>
    </source>
</evidence>
<evidence type="ECO:0000256" key="6">
    <source>
        <dbReference type="SAM" id="Phobius"/>
    </source>
</evidence>
<keyword evidence="4 6" id="KW-0472">Membrane</keyword>
<dbReference type="EMBL" id="KZ988484">
    <property type="protein sequence ID" value="RKP12096.1"/>
    <property type="molecule type" value="Genomic_DNA"/>
</dbReference>
<sequence>MPINPWAKSKAQPTRSPSTATNAWYGQSTTSATDAAPVPGSMPMPEPENVYDTPMAPQHGTYSSNMSSSTSAYPQNTYSTTATTSALNPYGQSSAYQEGGDDVPPAIVPPPERFGGGEKPGKGVAGAAPVEPVRPLDDTGLGRKERPSVKRLILRFIILLCSIGALGFLAGAKPYSGHSNPFDSDAGIIFLYIISALSILVSLFFILHYCVRRVTKRTKMRRWIVGIIDLILALAFGVDVLVMIIHQKCGIGLMNGWCDFYNTALAFGFMAFFFTGISVLWDVFGTCANCKRRRR</sequence>
<dbReference type="GO" id="GO:0016020">
    <property type="term" value="C:membrane"/>
    <property type="evidence" value="ECO:0007669"/>
    <property type="project" value="UniProtKB-SubCell"/>
</dbReference>
<evidence type="ECO:0000256" key="2">
    <source>
        <dbReference type="ARBA" id="ARBA00022692"/>
    </source>
</evidence>
<dbReference type="InterPro" id="IPR008253">
    <property type="entry name" value="Marvel"/>
</dbReference>
<gene>
    <name evidence="8" type="ORF">BJ684DRAFT_21340</name>
</gene>
<feature type="domain" description="MARVEL" evidence="7">
    <location>
        <begin position="151"/>
        <end position="280"/>
    </location>
</feature>
<evidence type="ECO:0000256" key="4">
    <source>
        <dbReference type="ARBA" id="ARBA00023136"/>
    </source>
</evidence>
<feature type="compositionally biased region" description="Polar residues" evidence="5">
    <location>
        <begin position="72"/>
        <end position="96"/>
    </location>
</feature>
<organism evidence="8 9">
    <name type="scientific">Piptocephalis cylindrospora</name>
    <dbReference type="NCBI Taxonomy" id="1907219"/>
    <lineage>
        <taxon>Eukaryota</taxon>
        <taxon>Fungi</taxon>
        <taxon>Fungi incertae sedis</taxon>
        <taxon>Zoopagomycota</taxon>
        <taxon>Zoopagomycotina</taxon>
        <taxon>Zoopagomycetes</taxon>
        <taxon>Zoopagales</taxon>
        <taxon>Piptocephalidaceae</taxon>
        <taxon>Piptocephalis</taxon>
    </lineage>
</organism>
<feature type="transmembrane region" description="Helical" evidence="6">
    <location>
        <begin position="189"/>
        <end position="211"/>
    </location>
</feature>
<feature type="region of interest" description="Disordered" evidence="5">
    <location>
        <begin position="1"/>
        <end position="141"/>
    </location>
</feature>
<feature type="transmembrane region" description="Helical" evidence="6">
    <location>
        <begin position="265"/>
        <end position="285"/>
    </location>
</feature>